<evidence type="ECO:0000256" key="2">
    <source>
        <dbReference type="SAM" id="Phobius"/>
    </source>
</evidence>
<protein>
    <submittedName>
        <fullName evidence="3">Uncharacterized protein</fullName>
    </submittedName>
</protein>
<evidence type="ECO:0000313" key="4">
    <source>
        <dbReference type="Proteomes" id="UP000509246"/>
    </source>
</evidence>
<name>A0A7L5IKU9_9BACT</name>
<feature type="coiled-coil region" evidence="1">
    <location>
        <begin position="151"/>
        <end position="178"/>
    </location>
</feature>
<dbReference type="EMBL" id="CP053825">
    <property type="protein sequence ID" value="QKF79747.1"/>
    <property type="molecule type" value="Genomic_DNA"/>
</dbReference>
<keyword evidence="2" id="KW-0812">Transmembrane</keyword>
<gene>
    <name evidence="3" type="ORF">CARM_0836</name>
</gene>
<dbReference type="RefSeq" id="WP_139425305.1">
    <property type="nucleotide sequence ID" value="NZ_CP053825.1"/>
</dbReference>
<accession>A0A7L5IKU9</accession>
<keyword evidence="2" id="KW-1133">Transmembrane helix</keyword>
<evidence type="ECO:0000313" key="3">
    <source>
        <dbReference type="EMBL" id="QKF79747.1"/>
    </source>
</evidence>
<keyword evidence="4" id="KW-1185">Reference proteome</keyword>
<organism evidence="3 4">
    <name type="scientific">Campylobacter armoricus</name>
    <dbReference type="NCBI Taxonomy" id="2505970"/>
    <lineage>
        <taxon>Bacteria</taxon>
        <taxon>Pseudomonadati</taxon>
        <taxon>Campylobacterota</taxon>
        <taxon>Epsilonproteobacteria</taxon>
        <taxon>Campylobacterales</taxon>
        <taxon>Campylobacteraceae</taxon>
        <taxon>Campylobacter</taxon>
    </lineage>
</organism>
<reference evidence="3 4" key="1">
    <citation type="submission" date="2020-05" db="EMBL/GenBank/DDBJ databases">
        <title>Complete genome sequencing of Campylobacter and Arcobacter type strains.</title>
        <authorList>
            <person name="Miller W.G."/>
            <person name="Yee E."/>
        </authorList>
    </citation>
    <scope>NUCLEOTIDE SEQUENCE [LARGE SCALE GENOMIC DNA]</scope>
    <source>
        <strain evidence="3 4">CCUG 73571</strain>
    </source>
</reference>
<proteinExistence type="predicted"/>
<dbReference type="KEGG" id="carm:CARM_0836"/>
<feature type="transmembrane region" description="Helical" evidence="2">
    <location>
        <begin position="29"/>
        <end position="50"/>
    </location>
</feature>
<keyword evidence="1" id="KW-0175">Coiled coil</keyword>
<dbReference type="AlphaFoldDB" id="A0A7L5IKU9"/>
<evidence type="ECO:0000256" key="1">
    <source>
        <dbReference type="SAM" id="Coils"/>
    </source>
</evidence>
<keyword evidence="2" id="KW-0472">Membrane</keyword>
<dbReference type="GeneID" id="56586574"/>
<dbReference type="Proteomes" id="UP000509246">
    <property type="component" value="Chromosome"/>
</dbReference>
<sequence>MKKLIYICKKIFDFLENILIRLSSREYKLALILSFIFGFFVVYFSMFRLFENKDMLLNDKLNSLQLKIQQNKNDIIFAQQDINASLKINDNKFKQLKQDYQTILNLIEKKLLLIKAKSVQIQTQRYKDKYFTYYELNLNFISDFNSLLSFLQELDLSIKVKKIELEKYENKLKITLNLIFPLV</sequence>